<evidence type="ECO:0000313" key="1">
    <source>
        <dbReference type="EMBL" id="PPQ33633.1"/>
    </source>
</evidence>
<reference evidence="1 2" key="1">
    <citation type="journal article" date="2018" name="Arch. Microbiol.">
        <title>New insights into the metabolic potential of the phototrophic purple bacterium Rhodopila globiformis DSM 161(T) from its draft genome sequence and evidence for a vanadium-dependent nitrogenase.</title>
        <authorList>
            <person name="Imhoff J.F."/>
            <person name="Rahn T."/>
            <person name="Kunzel S."/>
            <person name="Neulinger S.C."/>
        </authorList>
    </citation>
    <scope>NUCLEOTIDE SEQUENCE [LARGE SCALE GENOMIC DNA]</scope>
    <source>
        <strain evidence="1 2">DSM 16996</strain>
    </source>
</reference>
<dbReference type="Gene3D" id="1.10.3230.30">
    <property type="entry name" value="Phage gp6-like head-tail connector protein"/>
    <property type="match status" value="1"/>
</dbReference>
<evidence type="ECO:0008006" key="3">
    <source>
        <dbReference type="Google" id="ProtNLM"/>
    </source>
</evidence>
<evidence type="ECO:0000313" key="2">
    <source>
        <dbReference type="Proteomes" id="UP000239089"/>
    </source>
</evidence>
<sequence>MARGDLVSLSALKAHLCVQSSADDILLSSMISQISRAICTYLNRAFLWPRDVIDNFDGNGRNRIQLRNWPVVSVNSVTIDGRPVAQSTDGHGSGWLLEPGDDEPPGAMQMIMLRNGCFPRGWQNVSIAYRAGYQVSNEGQTIPASAPYRLAAAQPYGPFAVDCGVAYASGATLTPVAANPARGQYAIDGFGDYVFSSSDAGAQVLLTYGYVPQDLASCALEWAADRYRYRDRIGMVSKSLGSQETAAFRITAMPDYVQQSLRGFGRIIAN</sequence>
<gene>
    <name evidence="1" type="ORF">CCR94_01080</name>
</gene>
<dbReference type="AlphaFoldDB" id="A0A2S6NG91"/>
<proteinExistence type="predicted"/>
<dbReference type="EMBL" id="NHSJ01000015">
    <property type="protein sequence ID" value="PPQ33633.1"/>
    <property type="molecule type" value="Genomic_DNA"/>
</dbReference>
<comment type="caution">
    <text evidence="1">The sequence shown here is derived from an EMBL/GenBank/DDBJ whole genome shotgun (WGS) entry which is preliminary data.</text>
</comment>
<keyword evidence="2" id="KW-1185">Reference proteome</keyword>
<accession>A0A2S6NG91</accession>
<dbReference type="Proteomes" id="UP000239089">
    <property type="component" value="Unassembled WGS sequence"/>
</dbReference>
<name>A0A2S6NG91_9HYPH</name>
<organism evidence="1 2">
    <name type="scientific">Rhodoblastus sphagnicola</name>
    <dbReference type="NCBI Taxonomy" id="333368"/>
    <lineage>
        <taxon>Bacteria</taxon>
        <taxon>Pseudomonadati</taxon>
        <taxon>Pseudomonadota</taxon>
        <taxon>Alphaproteobacteria</taxon>
        <taxon>Hyphomicrobiales</taxon>
        <taxon>Rhodoblastaceae</taxon>
        <taxon>Rhodoblastus</taxon>
    </lineage>
</organism>
<dbReference type="CDD" id="cd08054">
    <property type="entry name" value="gp6"/>
    <property type="match status" value="1"/>
</dbReference>
<protein>
    <recommendedName>
        <fullName evidence="3">Phage gp6-like head-tail connector protein</fullName>
    </recommendedName>
</protein>